<feature type="region of interest" description="Disordered" evidence="1">
    <location>
        <begin position="1"/>
        <end position="40"/>
    </location>
</feature>
<evidence type="ECO:0000313" key="2">
    <source>
        <dbReference type="EMBL" id="CAX31995.1"/>
    </source>
</evidence>
<proteinExistence type="predicted"/>
<organism evidence="2 3">
    <name type="scientific">Prochlorococcus marinus (strain MIT 9313)</name>
    <dbReference type="NCBI Taxonomy" id="74547"/>
    <lineage>
        <taxon>Bacteria</taxon>
        <taxon>Bacillati</taxon>
        <taxon>Cyanobacteriota</taxon>
        <taxon>Cyanophyceae</taxon>
        <taxon>Synechococcales</taxon>
        <taxon>Prochlorococcaceae</taxon>
        <taxon>Prochlorococcus</taxon>
    </lineage>
</organism>
<reference evidence="2 3" key="1">
    <citation type="journal article" date="2003" name="Nature">
        <title>Genome divergence in two Prochlorococcus ecotypes reflects oceanic niche differentiation.</title>
        <authorList>
            <person name="Rocap G."/>
            <person name="Larimer F.W."/>
            <person name="Lamerdin J.E."/>
            <person name="Malfatti S."/>
            <person name="Chain P."/>
            <person name="Ahlgren N.A."/>
            <person name="Arellano A."/>
            <person name="Coleman M."/>
            <person name="Hauser L."/>
            <person name="Hess W.R."/>
            <person name="Johnson Z.I."/>
            <person name="Land M.L."/>
            <person name="Lindell D."/>
            <person name="Post A.F."/>
            <person name="Regala W."/>
            <person name="Shah M."/>
            <person name="Shaw S.L."/>
            <person name="Steglich C."/>
            <person name="Sullivan M.B."/>
            <person name="Ting C.S."/>
            <person name="Tolonen A."/>
            <person name="Webb E.A."/>
            <person name="Zinser E.R."/>
            <person name="Chisholm S.W."/>
        </authorList>
    </citation>
    <scope>NUCLEOTIDE SEQUENCE [LARGE SCALE GENOMIC DNA]</scope>
    <source>
        <strain evidence="3">MIT 9313</strain>
    </source>
</reference>
<gene>
    <name evidence="2" type="ordered locus">PMT_2477</name>
</gene>
<feature type="compositionally biased region" description="Basic and acidic residues" evidence="1">
    <location>
        <begin position="15"/>
        <end position="29"/>
    </location>
</feature>
<sequence>MPLSQPAAVAPSTRQIDRHDNSQDLHDQAEENSDSNSLTSTCFDNILPYSSLRF</sequence>
<keyword evidence="3" id="KW-1185">Reference proteome</keyword>
<evidence type="ECO:0000256" key="1">
    <source>
        <dbReference type="SAM" id="MobiDB-lite"/>
    </source>
</evidence>
<dbReference type="Proteomes" id="UP000001423">
    <property type="component" value="Chromosome"/>
</dbReference>
<dbReference type="KEGG" id="pmt:PMT_2477"/>
<dbReference type="EMBL" id="BX548175">
    <property type="protein sequence ID" value="CAX31995.1"/>
    <property type="molecule type" value="Genomic_DNA"/>
</dbReference>
<evidence type="ECO:0000313" key="3">
    <source>
        <dbReference type="Proteomes" id="UP000001423"/>
    </source>
</evidence>
<name>B9ERX0_PROMM</name>
<dbReference type="HOGENOM" id="CLU_3046854_0_0_3"/>
<protein>
    <submittedName>
        <fullName evidence="2">Uncharacterized protein</fullName>
    </submittedName>
</protein>
<accession>B9ERX0</accession>
<dbReference type="AlphaFoldDB" id="B9ERX0"/>